<organism evidence="1 2">
    <name type="scientific">Schaalia turicensis</name>
    <dbReference type="NCBI Taxonomy" id="131111"/>
    <lineage>
        <taxon>Bacteria</taxon>
        <taxon>Bacillati</taxon>
        <taxon>Actinomycetota</taxon>
        <taxon>Actinomycetes</taxon>
        <taxon>Actinomycetales</taxon>
        <taxon>Actinomycetaceae</taxon>
        <taxon>Schaalia</taxon>
    </lineage>
</organism>
<protein>
    <recommendedName>
        <fullName evidence="3">DUF559 domain-containing protein</fullName>
    </recommendedName>
</protein>
<dbReference type="EMBL" id="PKKJ01000019">
    <property type="protein sequence ID" value="PKY65640.1"/>
    <property type="molecule type" value="Genomic_DNA"/>
</dbReference>
<comment type="caution">
    <text evidence="1">The sequence shown here is derived from an EMBL/GenBank/DDBJ whole genome shotgun (WGS) entry which is preliminary data.</text>
</comment>
<dbReference type="AlphaFoldDB" id="A0A2I1I3D8"/>
<evidence type="ECO:0008006" key="3">
    <source>
        <dbReference type="Google" id="ProtNLM"/>
    </source>
</evidence>
<proteinExistence type="predicted"/>
<name>A0A2I1I3D8_9ACTO</name>
<dbReference type="RefSeq" id="WP_101628719.1">
    <property type="nucleotide sequence ID" value="NZ_PKKJ01000019.1"/>
</dbReference>
<reference evidence="1 2" key="1">
    <citation type="submission" date="2017-12" db="EMBL/GenBank/DDBJ databases">
        <title>Phylogenetic diversity of female urinary microbiome.</title>
        <authorList>
            <person name="Thomas-White K."/>
            <person name="Wolfe A.J."/>
        </authorList>
    </citation>
    <scope>NUCLEOTIDE SEQUENCE [LARGE SCALE GENOMIC DNA]</scope>
    <source>
        <strain evidence="1 2">UMB0250</strain>
    </source>
</reference>
<evidence type="ECO:0000313" key="1">
    <source>
        <dbReference type="EMBL" id="PKY65640.1"/>
    </source>
</evidence>
<sequence length="347" mass="39514">MAPHINGALVSHFLIQTGRGVRRPSTGTILITRSIHLKTEVFKLFTLPYQRKQIIEIARTLAVLIQHPNLMAIGRSAALLRGLSLPQPLDGSTPAIELADLHKHKRRAQVLPAVIFEGQVISESTRALVRSGAFTSTQAEQRGSFWVQQPIDMIISAACIDGKEQAFALACTGLRHLLRIGRYDHATREATEQTRRSLLQRLETERDSGTKIRRARWILQNANPGCESPGEALMLYQLLSAGIGGWETQYHVTINELHYFLDLALPDLMIAFEFDGRAKYGNTLEEVHRSEEEERRRQRVLESLGWTIIRVRWTDLYHPEQYIGEFKERCARHGYKLPYCAPPRRSH</sequence>
<dbReference type="SUPFAM" id="SSF52980">
    <property type="entry name" value="Restriction endonuclease-like"/>
    <property type="match status" value="1"/>
</dbReference>
<dbReference type="Gene3D" id="3.40.960.10">
    <property type="entry name" value="VSR Endonuclease"/>
    <property type="match status" value="1"/>
</dbReference>
<evidence type="ECO:0000313" key="2">
    <source>
        <dbReference type="Proteomes" id="UP000234545"/>
    </source>
</evidence>
<gene>
    <name evidence="1" type="ORF">CYJ25_08525</name>
</gene>
<accession>A0A2I1I3D8</accession>
<dbReference type="InterPro" id="IPR011335">
    <property type="entry name" value="Restrct_endonuc-II-like"/>
</dbReference>
<dbReference type="OrthoDB" id="3258696at2"/>
<dbReference type="Proteomes" id="UP000234545">
    <property type="component" value="Unassembled WGS sequence"/>
</dbReference>